<keyword evidence="2" id="KW-1003">Cell membrane</keyword>
<dbReference type="AlphaFoldDB" id="C2MA02"/>
<evidence type="ECO:0000256" key="4">
    <source>
        <dbReference type="ARBA" id="ARBA00022989"/>
    </source>
</evidence>
<feature type="domain" description="DUF4131" evidence="8">
    <location>
        <begin position="25"/>
        <end position="178"/>
    </location>
</feature>
<dbReference type="PANTHER" id="PTHR30619">
    <property type="entry name" value="DNA INTERNALIZATION/COMPETENCE PROTEIN COMEC/REC2"/>
    <property type="match status" value="1"/>
</dbReference>
<dbReference type="InterPro" id="IPR004477">
    <property type="entry name" value="ComEC_N"/>
</dbReference>
<dbReference type="Pfam" id="PF03772">
    <property type="entry name" value="Competence"/>
    <property type="match status" value="1"/>
</dbReference>
<gene>
    <name evidence="9" type="ORF">PORUE0001_1632</name>
</gene>
<dbReference type="GO" id="GO:0005886">
    <property type="term" value="C:plasma membrane"/>
    <property type="evidence" value="ECO:0007669"/>
    <property type="project" value="UniProtKB-SubCell"/>
</dbReference>
<feature type="transmembrane region" description="Helical" evidence="6">
    <location>
        <begin position="48"/>
        <end position="69"/>
    </location>
</feature>
<keyword evidence="5 6" id="KW-0472">Membrane</keyword>
<feature type="transmembrane region" description="Helical" evidence="6">
    <location>
        <begin position="447"/>
        <end position="466"/>
    </location>
</feature>
<evidence type="ECO:0000313" key="10">
    <source>
        <dbReference type="Proteomes" id="UP000003303"/>
    </source>
</evidence>
<feature type="domain" description="ComEC/Rec2-related protein" evidence="7">
    <location>
        <begin position="238"/>
        <end position="498"/>
    </location>
</feature>
<feature type="transmembrane region" description="Helical" evidence="6">
    <location>
        <begin position="415"/>
        <end position="440"/>
    </location>
</feature>
<dbReference type="eggNOG" id="COG0658">
    <property type="taxonomic scope" value="Bacteria"/>
</dbReference>
<evidence type="ECO:0000256" key="3">
    <source>
        <dbReference type="ARBA" id="ARBA00022692"/>
    </source>
</evidence>
<name>C2MA02_9PORP</name>
<feature type="transmembrane region" description="Helical" evidence="6">
    <location>
        <begin position="281"/>
        <end position="300"/>
    </location>
</feature>
<organism evidence="9 10">
    <name type="scientific">Porphyromonas uenonis 60-3</name>
    <dbReference type="NCBI Taxonomy" id="596327"/>
    <lineage>
        <taxon>Bacteria</taxon>
        <taxon>Pseudomonadati</taxon>
        <taxon>Bacteroidota</taxon>
        <taxon>Bacteroidia</taxon>
        <taxon>Bacteroidales</taxon>
        <taxon>Porphyromonadaceae</taxon>
        <taxon>Porphyromonas</taxon>
    </lineage>
</organism>
<feature type="transmembrane region" description="Helical" evidence="6">
    <location>
        <begin position="247"/>
        <end position="269"/>
    </location>
</feature>
<evidence type="ECO:0000256" key="2">
    <source>
        <dbReference type="ARBA" id="ARBA00022475"/>
    </source>
</evidence>
<keyword evidence="4 6" id="KW-1133">Transmembrane helix</keyword>
<protein>
    <submittedName>
        <fullName evidence="9">ComEC/Rec2-like protein</fullName>
    </submittedName>
</protein>
<keyword evidence="10" id="KW-1185">Reference proteome</keyword>
<evidence type="ECO:0000256" key="6">
    <source>
        <dbReference type="SAM" id="Phobius"/>
    </source>
</evidence>
<evidence type="ECO:0000256" key="1">
    <source>
        <dbReference type="ARBA" id="ARBA00004651"/>
    </source>
</evidence>
<dbReference type="STRING" id="596327.PORUE0001_1632"/>
<comment type="subcellular location">
    <subcellularLocation>
        <location evidence="1">Cell membrane</location>
        <topology evidence="1">Multi-pass membrane protein</topology>
    </subcellularLocation>
</comment>
<dbReference type="InterPro" id="IPR025405">
    <property type="entry name" value="DUF4131"/>
</dbReference>
<feature type="transmembrane region" description="Helical" evidence="6">
    <location>
        <begin position="355"/>
        <end position="372"/>
    </location>
</feature>
<dbReference type="EMBL" id="ACLR01000059">
    <property type="protein sequence ID" value="EEK17428.1"/>
    <property type="molecule type" value="Genomic_DNA"/>
</dbReference>
<evidence type="ECO:0000313" key="9">
    <source>
        <dbReference type="EMBL" id="EEK17428.1"/>
    </source>
</evidence>
<proteinExistence type="predicted"/>
<keyword evidence="3 6" id="KW-0812">Transmembrane</keyword>
<feature type="transmembrane region" description="Helical" evidence="6">
    <location>
        <begin position="384"/>
        <end position="403"/>
    </location>
</feature>
<feature type="transmembrane region" description="Helical" evidence="6">
    <location>
        <begin position="478"/>
        <end position="499"/>
    </location>
</feature>
<evidence type="ECO:0000256" key="5">
    <source>
        <dbReference type="ARBA" id="ARBA00023136"/>
    </source>
</evidence>
<dbReference type="OrthoDB" id="9761531at2"/>
<feature type="transmembrane region" description="Helical" evidence="6">
    <location>
        <begin position="330"/>
        <end position="349"/>
    </location>
</feature>
<comment type="caution">
    <text evidence="9">The sequence shown here is derived from an EMBL/GenBank/DDBJ whole genome shotgun (WGS) entry which is preliminary data.</text>
</comment>
<evidence type="ECO:0000259" key="8">
    <source>
        <dbReference type="Pfam" id="PF13567"/>
    </source>
</evidence>
<dbReference type="InterPro" id="IPR052159">
    <property type="entry name" value="Competence_DNA_uptake"/>
</dbReference>
<evidence type="ECO:0000259" key="7">
    <source>
        <dbReference type="Pfam" id="PF03772"/>
    </source>
</evidence>
<dbReference type="NCBIfam" id="TIGR00360">
    <property type="entry name" value="ComEC_N-term"/>
    <property type="match status" value="1"/>
</dbReference>
<sequence>MRPALVTLLSLVLGIYLGSLGLLAAQWYLLGIAVATLLLVLSRLWHKALLAGSAWYLVLLCMGACLATIPRERVAQLPQPSEETTYLVTISRPPTAREQGSRAEAIIEQATDPSGATLVRWRGQRIMLYLYNDSLQLTPRTNYLVRGRLTPLDQVSSSSYQHYLLSRKASGVLSASTAEACNALSTTHWSLCDQLRYRAYTLQQRIGGTLDEIDRLTPLQRETLRAICLGDRYEGTVAEAQFRSVGVAHLLSVSGFHVGVVLLLIYWLIRYPLRLIHNVRTAYLLRWSLTLVAVWLYAFVCGLSIPTLRASLMFSIFVVARLLGRSTDRLNVWAQAAVLLLIVSPYALFDVGMQLSFGAVLAIFVTWGALNQRITPSSSRIVSYLYYLIVTTLAVQLFVWPILARSFGSTAVWLLLANLLLSPLATLLIITGLVTMGLLALGLPTTLLPMLLVGVSDLTSGAMALLEQHFTAQLTIAMPLWLCVAYYLLLYAWVQYLLARPRPVRI</sequence>
<reference evidence="9 10" key="1">
    <citation type="submission" date="2009-04" db="EMBL/GenBank/DDBJ databases">
        <authorList>
            <person name="Sebastian Y."/>
            <person name="Madupu R."/>
            <person name="Durkin A.S."/>
            <person name="Torralba M."/>
            <person name="Methe B."/>
            <person name="Sutton G.G."/>
            <person name="Strausberg R.L."/>
            <person name="Nelson K.E."/>
        </authorList>
    </citation>
    <scope>NUCLEOTIDE SEQUENCE [LARGE SCALE GENOMIC DNA]</scope>
    <source>
        <strain evidence="9 10">60-3</strain>
    </source>
</reference>
<dbReference type="PANTHER" id="PTHR30619:SF1">
    <property type="entry name" value="RECOMBINATION PROTEIN 2"/>
    <property type="match status" value="1"/>
</dbReference>
<dbReference type="Pfam" id="PF13567">
    <property type="entry name" value="DUF4131"/>
    <property type="match status" value="1"/>
</dbReference>
<accession>C2MA02</accession>
<dbReference type="Proteomes" id="UP000003303">
    <property type="component" value="Unassembled WGS sequence"/>
</dbReference>